<sequence length="77" mass="7896">MYRSLKVVRSIIVNLGIIGLAVYSLMLGAAPTVVGTLALLTLAGYNGLEMSDYAALVQAYNEIQSEDSGSDGGGDAG</sequence>
<comment type="caution">
    <text evidence="2">The sequence shown here is derived from an EMBL/GenBank/DDBJ whole genome shotgun (WGS) entry which is preliminary data.</text>
</comment>
<protein>
    <recommendedName>
        <fullName evidence="4">DUF2892 domain-containing protein</fullName>
    </recommendedName>
</protein>
<evidence type="ECO:0000313" key="3">
    <source>
        <dbReference type="Proteomes" id="UP001570511"/>
    </source>
</evidence>
<feature type="transmembrane region" description="Helical" evidence="1">
    <location>
        <begin position="12"/>
        <end position="45"/>
    </location>
</feature>
<evidence type="ECO:0000256" key="1">
    <source>
        <dbReference type="SAM" id="Phobius"/>
    </source>
</evidence>
<dbReference type="EMBL" id="JBGNYA010000001">
    <property type="protein sequence ID" value="MFA1612038.1"/>
    <property type="molecule type" value="Genomic_DNA"/>
</dbReference>
<gene>
    <name evidence="2" type="ORF">OS889_13620</name>
</gene>
<proteinExistence type="predicted"/>
<organism evidence="2 3">
    <name type="scientific">Halobellus rubicundus</name>
    <dbReference type="NCBI Taxonomy" id="2996466"/>
    <lineage>
        <taxon>Archaea</taxon>
        <taxon>Methanobacteriati</taxon>
        <taxon>Methanobacteriota</taxon>
        <taxon>Stenosarchaea group</taxon>
        <taxon>Halobacteria</taxon>
        <taxon>Halobacteriales</taxon>
        <taxon>Haloferacaceae</taxon>
        <taxon>Halobellus</taxon>
    </lineage>
</organism>
<keyword evidence="1" id="KW-1133">Transmembrane helix</keyword>
<accession>A0ABD5MHT4</accession>
<keyword evidence="3" id="KW-1185">Reference proteome</keyword>
<dbReference type="RefSeq" id="WP_372390618.1">
    <property type="nucleotide sequence ID" value="NZ_JBGNYA010000001.1"/>
</dbReference>
<dbReference type="AlphaFoldDB" id="A0ABD5MHT4"/>
<evidence type="ECO:0000313" key="2">
    <source>
        <dbReference type="EMBL" id="MFA1612038.1"/>
    </source>
</evidence>
<name>A0ABD5MHT4_9EURY</name>
<dbReference type="Proteomes" id="UP001570511">
    <property type="component" value="Unassembled WGS sequence"/>
</dbReference>
<keyword evidence="1" id="KW-0472">Membrane</keyword>
<keyword evidence="1" id="KW-0812">Transmembrane</keyword>
<reference evidence="2 3" key="1">
    <citation type="submission" date="2024-08" db="EMBL/GenBank/DDBJ databases">
        <title>Halobellus sp. MBLA0158 whole genome sequence.</title>
        <authorList>
            <person name="Hwang C.Y."/>
            <person name="Cho E.-S."/>
            <person name="Seo M.-J."/>
        </authorList>
    </citation>
    <scope>NUCLEOTIDE SEQUENCE [LARGE SCALE GENOMIC DNA]</scope>
    <source>
        <strain evidence="2 3">MBLA0158</strain>
    </source>
</reference>
<evidence type="ECO:0008006" key="4">
    <source>
        <dbReference type="Google" id="ProtNLM"/>
    </source>
</evidence>